<keyword evidence="4" id="KW-0808">Transferase</keyword>
<dbReference type="Proteomes" id="UP000317355">
    <property type="component" value="Unassembled WGS sequence"/>
</dbReference>
<dbReference type="SMART" id="SM00388">
    <property type="entry name" value="HisKA"/>
    <property type="match status" value="1"/>
</dbReference>
<dbReference type="InterPro" id="IPR050736">
    <property type="entry name" value="Sensor_HK_Regulatory"/>
</dbReference>
<evidence type="ECO:0000256" key="6">
    <source>
        <dbReference type="ARBA" id="ARBA00023012"/>
    </source>
</evidence>
<dbReference type="CDD" id="cd00075">
    <property type="entry name" value="HATPase"/>
    <property type="match status" value="1"/>
</dbReference>
<sequence>MRLGSRLTGLSKVQLRVWLLLFFLALLIPTGVLIQQSYSQLKWEAFHQYRVQAEELTGRINDELNRLIERETLRSFSDYSFLVVSGDASTNFLQRSLLSAFPVKSDIPGVIGHFQVDDQGNLTTPLLPLQAGDTNRYGIPADELLARQSLQRRVQQILSQNRLVTADAPARGAALAPRLPEPVRSEKSAGAMLSAPAEAPSTLGKGAMKDSELKLEAESARLSAAKESVAEGQAAFDQLNYADSLRQQAKKQRLSKSIGRVEDLQLDQRYQSKLAEEKSAKALPEKQQARQPARKELSSLPAPDRTMEQDVVAADADTAPMVQSGVRINTFESEIDPFEFSLLDSGQFVLFRKVWRDGRRFIQGMLIEQRPFLQALIDNNFSDTSLSGMSELLLAYRGELIHTFAGKRTDRNYTRIEELSGALLYRSPLSAPLSDLEVIYSISHLPAGPGGRVIIWVAAILILVLCSGFYLMYRLGLRQIALARQQQDFVSAVSHELKTPLTSIRMYGEMLREGWATEEKKLTYYDYIHDESERLTRLISNVLQLARMTRNDLHLDCRPVTIAEVMDGIRSKIASQVERAGFELNQQCAAEVGTHKLSLDGDSFSQIIINLVDNAIKFSNKSEAKRIDISAVIERNSQVVFTVRDYGPGVPHDQMKKIFRLFYRSESELTRETIGTGIGLALVSQLTLAMNGRVDVINQQPGAAFRISFPLQFRSN</sequence>
<keyword evidence="6" id="KW-0902">Two-component regulatory system</keyword>
<evidence type="ECO:0000256" key="2">
    <source>
        <dbReference type="ARBA" id="ARBA00012438"/>
    </source>
</evidence>
<feature type="transmembrane region" description="Helical" evidence="8">
    <location>
        <begin position="453"/>
        <end position="473"/>
    </location>
</feature>
<feature type="compositionally biased region" description="Basic and acidic residues" evidence="7">
    <location>
        <begin position="275"/>
        <end position="297"/>
    </location>
</feature>
<evidence type="ECO:0000313" key="11">
    <source>
        <dbReference type="Proteomes" id="UP000317355"/>
    </source>
</evidence>
<dbReference type="GO" id="GO:0000155">
    <property type="term" value="F:phosphorelay sensor kinase activity"/>
    <property type="evidence" value="ECO:0007669"/>
    <property type="project" value="InterPro"/>
</dbReference>
<dbReference type="InterPro" id="IPR004358">
    <property type="entry name" value="Sig_transdc_His_kin-like_C"/>
</dbReference>
<dbReference type="PROSITE" id="PS50109">
    <property type="entry name" value="HIS_KIN"/>
    <property type="match status" value="1"/>
</dbReference>
<comment type="catalytic activity">
    <reaction evidence="1">
        <text>ATP + protein L-histidine = ADP + protein N-phospho-L-histidine.</text>
        <dbReference type="EC" id="2.7.13.3"/>
    </reaction>
</comment>
<evidence type="ECO:0000256" key="3">
    <source>
        <dbReference type="ARBA" id="ARBA00022553"/>
    </source>
</evidence>
<proteinExistence type="predicted"/>
<keyword evidence="8" id="KW-0812">Transmembrane</keyword>
<keyword evidence="8" id="KW-1133">Transmembrane helix</keyword>
<evidence type="ECO:0000256" key="7">
    <source>
        <dbReference type="SAM" id="MobiDB-lite"/>
    </source>
</evidence>
<protein>
    <recommendedName>
        <fullName evidence="2">histidine kinase</fullName>
        <ecNumber evidence="2">2.7.13.3</ecNumber>
    </recommendedName>
</protein>
<accession>A0A558CT32</accession>
<gene>
    <name evidence="10" type="ORF">FHK82_14675</name>
</gene>
<evidence type="ECO:0000256" key="4">
    <source>
        <dbReference type="ARBA" id="ARBA00022679"/>
    </source>
</evidence>
<dbReference type="PRINTS" id="PR00344">
    <property type="entry name" value="BCTRLSENSOR"/>
</dbReference>
<dbReference type="SMART" id="SM00387">
    <property type="entry name" value="HATPase_c"/>
    <property type="match status" value="1"/>
</dbReference>
<dbReference type="PANTHER" id="PTHR43711:SF31">
    <property type="entry name" value="HISTIDINE KINASE"/>
    <property type="match status" value="1"/>
</dbReference>
<dbReference type="FunFam" id="1.10.287.130:FF:000001">
    <property type="entry name" value="Two-component sensor histidine kinase"/>
    <property type="match status" value="1"/>
</dbReference>
<keyword evidence="8" id="KW-0472">Membrane</keyword>
<dbReference type="SUPFAM" id="SSF47384">
    <property type="entry name" value="Homodimeric domain of signal transducing histidine kinase"/>
    <property type="match status" value="1"/>
</dbReference>
<dbReference type="InterPro" id="IPR005467">
    <property type="entry name" value="His_kinase_dom"/>
</dbReference>
<feature type="domain" description="Histidine kinase" evidence="9">
    <location>
        <begin position="492"/>
        <end position="713"/>
    </location>
</feature>
<dbReference type="EMBL" id="VMRY01000080">
    <property type="protein sequence ID" value="TVT51920.1"/>
    <property type="molecule type" value="Genomic_DNA"/>
</dbReference>
<dbReference type="EC" id="2.7.13.3" evidence="2"/>
<dbReference type="CDD" id="cd00082">
    <property type="entry name" value="HisKA"/>
    <property type="match status" value="1"/>
</dbReference>
<dbReference type="AlphaFoldDB" id="A0A558CT32"/>
<organism evidence="10 11">
    <name type="scientific">Sedimenticola thiotaurini</name>
    <dbReference type="NCBI Taxonomy" id="1543721"/>
    <lineage>
        <taxon>Bacteria</taxon>
        <taxon>Pseudomonadati</taxon>
        <taxon>Pseudomonadota</taxon>
        <taxon>Gammaproteobacteria</taxon>
        <taxon>Chromatiales</taxon>
        <taxon>Sedimenticolaceae</taxon>
        <taxon>Sedimenticola</taxon>
    </lineage>
</organism>
<evidence type="ECO:0000256" key="8">
    <source>
        <dbReference type="SAM" id="Phobius"/>
    </source>
</evidence>
<dbReference type="Pfam" id="PF00512">
    <property type="entry name" value="HisKA"/>
    <property type="match status" value="1"/>
</dbReference>
<reference evidence="10 11" key="1">
    <citation type="submission" date="2019-07" db="EMBL/GenBank/DDBJ databases">
        <title>The pathways for chlorine oxyanion respiration interact through the shared metabolite chlorate.</title>
        <authorList>
            <person name="Barnum T.P."/>
            <person name="Cheng Y."/>
            <person name="Hill K.A."/>
            <person name="Lucas L.N."/>
            <person name="Carlson H.K."/>
            <person name="Coates J.D."/>
        </authorList>
    </citation>
    <scope>NUCLEOTIDE SEQUENCE [LARGE SCALE GENOMIC DNA]</scope>
    <source>
        <strain evidence="10">BK-3</strain>
    </source>
</reference>
<feature type="region of interest" description="Disordered" evidence="7">
    <location>
        <begin position="275"/>
        <end position="302"/>
    </location>
</feature>
<evidence type="ECO:0000259" key="9">
    <source>
        <dbReference type="PROSITE" id="PS50109"/>
    </source>
</evidence>
<feature type="region of interest" description="Disordered" evidence="7">
    <location>
        <begin position="175"/>
        <end position="208"/>
    </location>
</feature>
<evidence type="ECO:0000256" key="5">
    <source>
        <dbReference type="ARBA" id="ARBA00022777"/>
    </source>
</evidence>
<name>A0A558CT32_9GAMM</name>
<dbReference type="Gene3D" id="1.10.287.130">
    <property type="match status" value="1"/>
</dbReference>
<keyword evidence="5 10" id="KW-0418">Kinase</keyword>
<keyword evidence="3" id="KW-0597">Phosphoprotein</keyword>
<dbReference type="InterPro" id="IPR003594">
    <property type="entry name" value="HATPase_dom"/>
</dbReference>
<dbReference type="InterPro" id="IPR036890">
    <property type="entry name" value="HATPase_C_sf"/>
</dbReference>
<dbReference type="Gene3D" id="3.30.565.10">
    <property type="entry name" value="Histidine kinase-like ATPase, C-terminal domain"/>
    <property type="match status" value="1"/>
</dbReference>
<dbReference type="InterPro" id="IPR003661">
    <property type="entry name" value="HisK_dim/P_dom"/>
</dbReference>
<evidence type="ECO:0000313" key="10">
    <source>
        <dbReference type="EMBL" id="TVT51920.1"/>
    </source>
</evidence>
<comment type="caution">
    <text evidence="10">The sequence shown here is derived from an EMBL/GenBank/DDBJ whole genome shotgun (WGS) entry which is preliminary data.</text>
</comment>
<evidence type="ECO:0000256" key="1">
    <source>
        <dbReference type="ARBA" id="ARBA00000085"/>
    </source>
</evidence>
<dbReference type="PANTHER" id="PTHR43711">
    <property type="entry name" value="TWO-COMPONENT HISTIDINE KINASE"/>
    <property type="match status" value="1"/>
</dbReference>
<dbReference type="Pfam" id="PF02518">
    <property type="entry name" value="HATPase_c"/>
    <property type="match status" value="1"/>
</dbReference>
<dbReference type="InterPro" id="IPR036097">
    <property type="entry name" value="HisK_dim/P_sf"/>
</dbReference>
<dbReference type="SUPFAM" id="SSF55874">
    <property type="entry name" value="ATPase domain of HSP90 chaperone/DNA topoisomerase II/histidine kinase"/>
    <property type="match status" value="1"/>
</dbReference>